<sequence length="284" mass="30875">MSDQQAILIPGAFALPGHYDAVVNAVAAQGHSIRALHLPSVGYKSGVTVPPCMEDDAAFIASEVADLADQGRDEVLIAHSYGDIPATQRTKGLGKAERQAQGMKGGIVHLAFMNCLVLLLRASDASILLDPNAPPKEQVVELKADVCLPFLLSPTYFTIPIHMETRTTVGYITRTSRYLPPLVFRICREKKVKCGQGNSRATVSAFPSELGHAGYKDIPVSWLLGEEELCIPATLQKESMAMVEREKDRKVDVTSFKAGHCPFISKPNLVTDWVLDVVAKVHSK</sequence>
<evidence type="ECO:0000259" key="1">
    <source>
        <dbReference type="Pfam" id="PF12697"/>
    </source>
</evidence>
<dbReference type="EMBL" id="KV907499">
    <property type="protein sequence ID" value="OOF95997.1"/>
    <property type="molecule type" value="Genomic_DNA"/>
</dbReference>
<feature type="domain" description="AB hydrolase-1" evidence="1">
    <location>
        <begin position="7"/>
        <end position="270"/>
    </location>
</feature>
<accession>A0A1R3RND1</accession>
<evidence type="ECO:0000313" key="2">
    <source>
        <dbReference type="EMBL" id="OOF95997.1"/>
    </source>
</evidence>
<dbReference type="Proteomes" id="UP000188318">
    <property type="component" value="Unassembled WGS sequence"/>
</dbReference>
<dbReference type="PANTHER" id="PTHR37017:SF11">
    <property type="entry name" value="ESTERASE_LIPASE_THIOESTERASE DOMAIN-CONTAINING PROTEIN"/>
    <property type="match status" value="1"/>
</dbReference>
<keyword evidence="3" id="KW-1185">Reference proteome</keyword>
<evidence type="ECO:0000313" key="3">
    <source>
        <dbReference type="Proteomes" id="UP000188318"/>
    </source>
</evidence>
<protein>
    <recommendedName>
        <fullName evidence="1">AB hydrolase-1 domain-containing protein</fullName>
    </recommendedName>
</protein>
<dbReference type="Gene3D" id="3.40.50.1820">
    <property type="entry name" value="alpha/beta hydrolase"/>
    <property type="match status" value="1"/>
</dbReference>
<dbReference type="Pfam" id="PF12697">
    <property type="entry name" value="Abhydrolase_6"/>
    <property type="match status" value="1"/>
</dbReference>
<dbReference type="InterPro" id="IPR029058">
    <property type="entry name" value="AB_hydrolase_fold"/>
</dbReference>
<dbReference type="InterPro" id="IPR000073">
    <property type="entry name" value="AB_hydrolase_1"/>
</dbReference>
<dbReference type="InterPro" id="IPR052897">
    <property type="entry name" value="Sec-Metab_Biosynth_Hydrolase"/>
</dbReference>
<dbReference type="AlphaFoldDB" id="A0A1R3RND1"/>
<proteinExistence type="predicted"/>
<dbReference type="OMA" id="IELTHAK"/>
<organism evidence="2 3">
    <name type="scientific">Aspergillus carbonarius (strain ITEM 5010)</name>
    <dbReference type="NCBI Taxonomy" id="602072"/>
    <lineage>
        <taxon>Eukaryota</taxon>
        <taxon>Fungi</taxon>
        <taxon>Dikarya</taxon>
        <taxon>Ascomycota</taxon>
        <taxon>Pezizomycotina</taxon>
        <taxon>Eurotiomycetes</taxon>
        <taxon>Eurotiomycetidae</taxon>
        <taxon>Eurotiales</taxon>
        <taxon>Aspergillaceae</taxon>
        <taxon>Aspergillus</taxon>
        <taxon>Aspergillus subgen. Circumdati</taxon>
    </lineage>
</organism>
<dbReference type="SUPFAM" id="SSF53474">
    <property type="entry name" value="alpha/beta-Hydrolases"/>
    <property type="match status" value="1"/>
</dbReference>
<name>A0A1R3RND1_ASPC5</name>
<dbReference type="OrthoDB" id="1263307at2759"/>
<dbReference type="PANTHER" id="PTHR37017">
    <property type="entry name" value="AB HYDROLASE-1 DOMAIN-CONTAINING PROTEIN-RELATED"/>
    <property type="match status" value="1"/>
</dbReference>
<gene>
    <name evidence="2" type="ORF">ASPCADRAFT_506787</name>
</gene>
<reference evidence="3" key="1">
    <citation type="journal article" date="2017" name="Genome Biol.">
        <title>Comparative genomics reveals high biological diversity and specific adaptations in the industrially and medically important fungal genus Aspergillus.</title>
        <authorList>
            <person name="de Vries R.P."/>
            <person name="Riley R."/>
            <person name="Wiebenga A."/>
            <person name="Aguilar-Osorio G."/>
            <person name="Amillis S."/>
            <person name="Uchima C.A."/>
            <person name="Anderluh G."/>
            <person name="Asadollahi M."/>
            <person name="Askin M."/>
            <person name="Barry K."/>
            <person name="Battaglia E."/>
            <person name="Bayram O."/>
            <person name="Benocci T."/>
            <person name="Braus-Stromeyer S.A."/>
            <person name="Caldana C."/>
            <person name="Canovas D."/>
            <person name="Cerqueira G.C."/>
            <person name="Chen F."/>
            <person name="Chen W."/>
            <person name="Choi C."/>
            <person name="Clum A."/>
            <person name="Dos Santos R.A."/>
            <person name="Damasio A.R."/>
            <person name="Diallinas G."/>
            <person name="Emri T."/>
            <person name="Fekete E."/>
            <person name="Flipphi M."/>
            <person name="Freyberg S."/>
            <person name="Gallo A."/>
            <person name="Gournas C."/>
            <person name="Habgood R."/>
            <person name="Hainaut M."/>
            <person name="Harispe M.L."/>
            <person name="Henrissat B."/>
            <person name="Hilden K.S."/>
            <person name="Hope R."/>
            <person name="Hossain A."/>
            <person name="Karabika E."/>
            <person name="Karaffa L."/>
            <person name="Karanyi Z."/>
            <person name="Krasevec N."/>
            <person name="Kuo A."/>
            <person name="Kusch H."/>
            <person name="LaButti K."/>
            <person name="Lagendijk E.L."/>
            <person name="Lapidus A."/>
            <person name="Levasseur A."/>
            <person name="Lindquist E."/>
            <person name="Lipzen A."/>
            <person name="Logrieco A.F."/>
            <person name="MacCabe A."/>
            <person name="Maekelae M.R."/>
            <person name="Malavazi I."/>
            <person name="Melin P."/>
            <person name="Meyer V."/>
            <person name="Mielnichuk N."/>
            <person name="Miskei M."/>
            <person name="Molnar A.P."/>
            <person name="Mule G."/>
            <person name="Ngan C.Y."/>
            <person name="Orejas M."/>
            <person name="Orosz E."/>
            <person name="Ouedraogo J.P."/>
            <person name="Overkamp K.M."/>
            <person name="Park H.-S."/>
            <person name="Perrone G."/>
            <person name="Piumi F."/>
            <person name="Punt P.J."/>
            <person name="Ram A.F."/>
            <person name="Ramon A."/>
            <person name="Rauscher S."/>
            <person name="Record E."/>
            <person name="Riano-Pachon D.M."/>
            <person name="Robert V."/>
            <person name="Roehrig J."/>
            <person name="Ruller R."/>
            <person name="Salamov A."/>
            <person name="Salih N.S."/>
            <person name="Samson R.A."/>
            <person name="Sandor E."/>
            <person name="Sanguinetti M."/>
            <person name="Schuetze T."/>
            <person name="Sepcic K."/>
            <person name="Shelest E."/>
            <person name="Sherlock G."/>
            <person name="Sophianopoulou V."/>
            <person name="Squina F.M."/>
            <person name="Sun H."/>
            <person name="Susca A."/>
            <person name="Todd R.B."/>
            <person name="Tsang A."/>
            <person name="Unkles S.E."/>
            <person name="van de Wiele N."/>
            <person name="van Rossen-Uffink D."/>
            <person name="Oliveira J.V."/>
            <person name="Vesth T.C."/>
            <person name="Visser J."/>
            <person name="Yu J.-H."/>
            <person name="Zhou M."/>
            <person name="Andersen M.R."/>
            <person name="Archer D.B."/>
            <person name="Baker S.E."/>
            <person name="Benoit I."/>
            <person name="Brakhage A.A."/>
            <person name="Braus G.H."/>
            <person name="Fischer R."/>
            <person name="Frisvad J.C."/>
            <person name="Goldman G.H."/>
            <person name="Houbraken J."/>
            <person name="Oakley B."/>
            <person name="Pocsi I."/>
            <person name="Scazzocchio C."/>
            <person name="Seiboth B."/>
            <person name="vanKuyk P.A."/>
            <person name="Wortman J."/>
            <person name="Dyer P.S."/>
            <person name="Grigoriev I.V."/>
        </authorList>
    </citation>
    <scope>NUCLEOTIDE SEQUENCE [LARGE SCALE GENOMIC DNA]</scope>
    <source>
        <strain evidence="3">ITEM 5010</strain>
    </source>
</reference>
<dbReference type="VEuPathDB" id="FungiDB:ASPCADRAFT_506787"/>